<feature type="domain" description="PiggyBac transposable element-derived protein" evidence="1">
    <location>
        <begin position="166"/>
        <end position="312"/>
    </location>
</feature>
<reference evidence="3 4" key="2">
    <citation type="submission" date="2024-07" db="EMBL/GenBank/DDBJ databases">
        <authorList>
            <person name="Akdeniz Z."/>
        </authorList>
    </citation>
    <scope>NUCLEOTIDE SEQUENCE [LARGE SCALE GENOMIC DNA]</scope>
</reference>
<dbReference type="EMBL" id="CATOUU010000386">
    <property type="protein sequence ID" value="CAI9928075.1"/>
    <property type="molecule type" value="Genomic_DNA"/>
</dbReference>
<evidence type="ECO:0000313" key="3">
    <source>
        <dbReference type="EMBL" id="CAL5975838.1"/>
    </source>
</evidence>
<evidence type="ECO:0000313" key="2">
    <source>
        <dbReference type="EMBL" id="CAI9928075.1"/>
    </source>
</evidence>
<dbReference type="PANTHER" id="PTHR46599:SF3">
    <property type="entry name" value="PIGGYBAC TRANSPOSABLE ELEMENT-DERIVED PROTEIN 4"/>
    <property type="match status" value="1"/>
</dbReference>
<dbReference type="PANTHER" id="PTHR46599">
    <property type="entry name" value="PIGGYBAC TRANSPOSABLE ELEMENT-DERIVED PROTEIN 4"/>
    <property type="match status" value="1"/>
</dbReference>
<sequence>MATANECIYKTFTEIFTPMFYENIKIMTEARKIKKFKSRSKLNIIEFDKYLIILFTMMMSGRGRGSAESFWSENSKIRNQFIADEVGMSFNEWQEIHSSICYGHVEAKIDVDDGLYNEEQELSSDASDDLSEDNDQDLLPEELIEEINQQYVEQQELFLKKSGKETQVRDTVKRVQSFMDMLQTKFHEIFNKYPDYFVGKNLVIDEQLIKFAGRIFFLQYNPNKPAKRGILVRTCVDTFTNFVLSMDLYAASQTKGTTDTLSVIQRLISNFNKQSNCTLFCDNYYSTIKVVEYIKSLGYNYVGTFQPGRLSKKQKLELVELGLNEVKEYKVDGKRTYLFYNGNVNKIKHCQ</sequence>
<evidence type="ECO:0000313" key="4">
    <source>
        <dbReference type="Proteomes" id="UP001642409"/>
    </source>
</evidence>
<dbReference type="EMBL" id="CAXDID020000006">
    <property type="protein sequence ID" value="CAL5975838.1"/>
    <property type="molecule type" value="Genomic_DNA"/>
</dbReference>
<proteinExistence type="predicted"/>
<name>A0AA86TTP1_9EUKA</name>
<gene>
    <name evidence="2" type="ORF">HINF_LOCUS15720</name>
    <name evidence="3" type="ORF">HINF_LOCUS3532</name>
</gene>
<dbReference type="Proteomes" id="UP001642409">
    <property type="component" value="Unassembled WGS sequence"/>
</dbReference>
<evidence type="ECO:0000259" key="1">
    <source>
        <dbReference type="Pfam" id="PF13843"/>
    </source>
</evidence>
<dbReference type="AlphaFoldDB" id="A0AA86TTP1"/>
<accession>A0AA86TTP1</accession>
<organism evidence="2">
    <name type="scientific">Hexamita inflata</name>
    <dbReference type="NCBI Taxonomy" id="28002"/>
    <lineage>
        <taxon>Eukaryota</taxon>
        <taxon>Metamonada</taxon>
        <taxon>Diplomonadida</taxon>
        <taxon>Hexamitidae</taxon>
        <taxon>Hexamitinae</taxon>
        <taxon>Hexamita</taxon>
    </lineage>
</organism>
<reference evidence="2" key="1">
    <citation type="submission" date="2023-06" db="EMBL/GenBank/DDBJ databases">
        <authorList>
            <person name="Kurt Z."/>
        </authorList>
    </citation>
    <scope>NUCLEOTIDE SEQUENCE</scope>
</reference>
<dbReference type="InterPro" id="IPR029526">
    <property type="entry name" value="PGBD"/>
</dbReference>
<protein>
    <submittedName>
        <fullName evidence="2">Transposase IS4</fullName>
    </submittedName>
    <submittedName>
        <fullName evidence="3">Transposase_IS4</fullName>
    </submittedName>
</protein>
<keyword evidence="4" id="KW-1185">Reference proteome</keyword>
<dbReference type="Pfam" id="PF13843">
    <property type="entry name" value="DDE_Tnp_1_7"/>
    <property type="match status" value="1"/>
</dbReference>
<comment type="caution">
    <text evidence="2">The sequence shown here is derived from an EMBL/GenBank/DDBJ whole genome shotgun (WGS) entry which is preliminary data.</text>
</comment>